<dbReference type="OrthoDB" id="7614182at2"/>
<dbReference type="InterPro" id="IPR014223">
    <property type="entry name" value="ABC_CydC/D"/>
</dbReference>
<evidence type="ECO:0000256" key="2">
    <source>
        <dbReference type="ARBA" id="ARBA00022692"/>
    </source>
</evidence>
<dbReference type="EMBL" id="SRXW01000001">
    <property type="protein sequence ID" value="TGY90210.1"/>
    <property type="molecule type" value="Genomic_DNA"/>
</dbReference>
<dbReference type="PANTHER" id="PTHR24221:SF654">
    <property type="entry name" value="ATP-BINDING CASSETTE SUB-FAMILY B MEMBER 6"/>
    <property type="match status" value="1"/>
</dbReference>
<evidence type="ECO:0000313" key="11">
    <source>
        <dbReference type="Proteomes" id="UP000308054"/>
    </source>
</evidence>
<keyword evidence="6 7" id="KW-0472">Membrane</keyword>
<protein>
    <submittedName>
        <fullName evidence="10">Thiol reductant ABC exporter subunit CydC</fullName>
    </submittedName>
</protein>
<dbReference type="InterPro" id="IPR036640">
    <property type="entry name" value="ABC1_TM_sf"/>
</dbReference>
<dbReference type="PROSITE" id="PS50893">
    <property type="entry name" value="ABC_TRANSPORTER_2"/>
    <property type="match status" value="1"/>
</dbReference>
<keyword evidence="3" id="KW-0547">Nucleotide-binding</keyword>
<dbReference type="NCBIfam" id="TIGR02868">
    <property type="entry name" value="CydC"/>
    <property type="match status" value="1"/>
</dbReference>
<dbReference type="GO" id="GO:0140359">
    <property type="term" value="F:ABC-type transporter activity"/>
    <property type="evidence" value="ECO:0007669"/>
    <property type="project" value="InterPro"/>
</dbReference>
<dbReference type="GO" id="GO:0034775">
    <property type="term" value="P:glutathione transmembrane transport"/>
    <property type="evidence" value="ECO:0007669"/>
    <property type="project" value="InterPro"/>
</dbReference>
<dbReference type="GO" id="GO:0045454">
    <property type="term" value="P:cell redox homeostasis"/>
    <property type="evidence" value="ECO:0007669"/>
    <property type="project" value="InterPro"/>
</dbReference>
<evidence type="ECO:0000256" key="1">
    <source>
        <dbReference type="ARBA" id="ARBA00004651"/>
    </source>
</evidence>
<dbReference type="GO" id="GO:0005524">
    <property type="term" value="F:ATP binding"/>
    <property type="evidence" value="ECO:0007669"/>
    <property type="project" value="UniProtKB-KW"/>
</dbReference>
<dbReference type="Gene3D" id="3.40.50.300">
    <property type="entry name" value="P-loop containing nucleotide triphosphate hydrolases"/>
    <property type="match status" value="1"/>
</dbReference>
<gene>
    <name evidence="10" type="primary">cydC</name>
    <name evidence="10" type="ORF">E5163_03540</name>
</gene>
<dbReference type="InterPro" id="IPR003439">
    <property type="entry name" value="ABC_transporter-like_ATP-bd"/>
</dbReference>
<keyword evidence="4" id="KW-0067">ATP-binding</keyword>
<dbReference type="SMART" id="SM00382">
    <property type="entry name" value="AAA"/>
    <property type="match status" value="1"/>
</dbReference>
<evidence type="ECO:0000259" key="9">
    <source>
        <dbReference type="PROSITE" id="PS50929"/>
    </source>
</evidence>
<dbReference type="Pfam" id="PF00005">
    <property type="entry name" value="ABC_tran"/>
    <property type="match status" value="1"/>
</dbReference>
<reference evidence="10 11" key="1">
    <citation type="journal article" date="2017" name="Int. J. Syst. Evol. Microbiol.">
        <title>Marinicauda algicola sp. nov., isolated from a marine red alga Rhodosorus marinus.</title>
        <authorList>
            <person name="Jeong S.E."/>
            <person name="Jeon S.H."/>
            <person name="Chun B.H."/>
            <person name="Kim D.W."/>
            <person name="Jeon C.O."/>
        </authorList>
    </citation>
    <scope>NUCLEOTIDE SEQUENCE [LARGE SCALE GENOMIC DNA]</scope>
    <source>
        <strain evidence="10 11">JCM 31718</strain>
    </source>
</reference>
<dbReference type="GO" id="GO:0005886">
    <property type="term" value="C:plasma membrane"/>
    <property type="evidence" value="ECO:0007669"/>
    <property type="project" value="UniProtKB-SubCell"/>
</dbReference>
<feature type="transmembrane region" description="Helical" evidence="7">
    <location>
        <begin position="16"/>
        <end position="35"/>
    </location>
</feature>
<organism evidence="10 11">
    <name type="scientific">Marinicauda algicola</name>
    <dbReference type="NCBI Taxonomy" id="2029849"/>
    <lineage>
        <taxon>Bacteria</taxon>
        <taxon>Pseudomonadati</taxon>
        <taxon>Pseudomonadota</taxon>
        <taxon>Alphaproteobacteria</taxon>
        <taxon>Maricaulales</taxon>
        <taxon>Maricaulaceae</taxon>
        <taxon>Marinicauda</taxon>
    </lineage>
</organism>
<name>A0A4S2H3J4_9PROT</name>
<dbReference type="Gene3D" id="1.20.1560.10">
    <property type="entry name" value="ABC transporter type 1, transmembrane domain"/>
    <property type="match status" value="1"/>
</dbReference>
<dbReference type="Proteomes" id="UP000308054">
    <property type="component" value="Unassembled WGS sequence"/>
</dbReference>
<dbReference type="InterPro" id="IPR017871">
    <property type="entry name" value="ABC_transporter-like_CS"/>
</dbReference>
<feature type="transmembrane region" description="Helical" evidence="7">
    <location>
        <begin position="128"/>
        <end position="150"/>
    </location>
</feature>
<feature type="domain" description="ABC transporter" evidence="8">
    <location>
        <begin position="330"/>
        <end position="568"/>
    </location>
</feature>
<dbReference type="InterPro" id="IPR039421">
    <property type="entry name" value="Type_1_exporter"/>
</dbReference>
<dbReference type="PANTHER" id="PTHR24221">
    <property type="entry name" value="ATP-BINDING CASSETTE SUB-FAMILY B"/>
    <property type="match status" value="1"/>
</dbReference>
<evidence type="ECO:0000259" key="8">
    <source>
        <dbReference type="PROSITE" id="PS50893"/>
    </source>
</evidence>
<evidence type="ECO:0000313" key="10">
    <source>
        <dbReference type="EMBL" id="TGY90210.1"/>
    </source>
</evidence>
<evidence type="ECO:0000256" key="7">
    <source>
        <dbReference type="SAM" id="Phobius"/>
    </source>
</evidence>
<dbReference type="PROSITE" id="PS00211">
    <property type="entry name" value="ABC_TRANSPORTER_1"/>
    <property type="match status" value="1"/>
</dbReference>
<dbReference type="RefSeq" id="WP_135994708.1">
    <property type="nucleotide sequence ID" value="NZ_CP071057.1"/>
</dbReference>
<dbReference type="PROSITE" id="PS50929">
    <property type="entry name" value="ABC_TM1F"/>
    <property type="match status" value="1"/>
</dbReference>
<keyword evidence="11" id="KW-1185">Reference proteome</keyword>
<dbReference type="InterPro" id="IPR011527">
    <property type="entry name" value="ABC1_TM_dom"/>
</dbReference>
<dbReference type="InterPro" id="IPR027417">
    <property type="entry name" value="P-loop_NTPase"/>
</dbReference>
<keyword evidence="5 7" id="KW-1133">Transmembrane helix</keyword>
<evidence type="ECO:0000256" key="3">
    <source>
        <dbReference type="ARBA" id="ARBA00022741"/>
    </source>
</evidence>
<dbReference type="InterPro" id="IPR003593">
    <property type="entry name" value="AAA+_ATPase"/>
</dbReference>
<evidence type="ECO:0000256" key="5">
    <source>
        <dbReference type="ARBA" id="ARBA00022989"/>
    </source>
</evidence>
<dbReference type="GO" id="GO:0016887">
    <property type="term" value="F:ATP hydrolysis activity"/>
    <property type="evidence" value="ECO:0007669"/>
    <property type="project" value="InterPro"/>
</dbReference>
<evidence type="ECO:0000256" key="4">
    <source>
        <dbReference type="ARBA" id="ARBA00022840"/>
    </source>
</evidence>
<dbReference type="SUPFAM" id="SSF52540">
    <property type="entry name" value="P-loop containing nucleoside triphosphate hydrolases"/>
    <property type="match status" value="1"/>
</dbReference>
<comment type="caution">
    <text evidence="10">The sequence shown here is derived from an EMBL/GenBank/DDBJ whole genome shotgun (WGS) entry which is preliminary data.</text>
</comment>
<comment type="subcellular location">
    <subcellularLocation>
        <location evidence="1">Cell membrane</location>
        <topology evidence="1">Multi-pass membrane protein</topology>
    </subcellularLocation>
</comment>
<feature type="transmembrane region" description="Helical" evidence="7">
    <location>
        <begin position="156"/>
        <end position="177"/>
    </location>
</feature>
<keyword evidence="2 7" id="KW-0812">Transmembrane</keyword>
<dbReference type="AlphaFoldDB" id="A0A4S2H3J4"/>
<evidence type="ECO:0000256" key="6">
    <source>
        <dbReference type="ARBA" id="ARBA00023136"/>
    </source>
</evidence>
<feature type="domain" description="ABC transmembrane type-1" evidence="9">
    <location>
        <begin position="20"/>
        <end position="300"/>
    </location>
</feature>
<accession>A0A4S2H3J4</accession>
<feature type="transmembrane region" description="Helical" evidence="7">
    <location>
        <begin position="238"/>
        <end position="263"/>
    </location>
</feature>
<proteinExistence type="predicted"/>
<sequence length="574" mass="59389">MNDLRFFLALAHPDRWWLRLGAALAALTLLAGIGLMSISGWFVAAAALSGFGAAIAATRGVRGFALLRPLSRYGERLATHEATFRILARLRVWVFRTVAPLAPGRLAELRGGDLLARVTGDVDALDGLYLRLVTPAIAAACGVIAVSVLLAFTAPLALPGVLALFLACAIGLPLLAARAGREAGTRIAEAGARARAEAGDLAAGLPELKAYGADARVRARLEAACAQWSESRRHLSRLALANAAVLGLAGPLALVTAIALAAAGGAGPALSALAGFAAFALFEAAGPLVQAGEAAGRTTAAARRLRALGEMEPAVCAPQDPSSLPAGSGLSLRGVHFTYPGRSAPALAGIDLDLDRGARIAVVGASGSGKSSIVRLLMRFYAPDAGAIAMDGADYERLDPAAIRTRLALVDQRAELLSASVRDNLLLARPQAGEAALWAALERARADRFVRALPDGLDTWIGEQGALVSGGQARRIALARAFVKDAPVLLLDEPTEGLDAATEAEFVAALEDWLGERADRSVLIVTHRPALLAPAREIVVLEEGRIAERGPAGRLAGSGGAFDRLFPGFAPSTR</sequence>
<dbReference type="SUPFAM" id="SSF90123">
    <property type="entry name" value="ABC transporter transmembrane region"/>
    <property type="match status" value="1"/>
</dbReference>